<evidence type="ECO:0000313" key="5">
    <source>
        <dbReference type="Proteomes" id="UP000594263"/>
    </source>
</evidence>
<feature type="compositionally biased region" description="Polar residues" evidence="2">
    <location>
        <begin position="148"/>
        <end position="158"/>
    </location>
</feature>
<dbReference type="EnsemblPlants" id="Kaladp0024s0313.1.v1.1">
    <property type="protein sequence ID" value="Kaladp0024s0313.1.v1.1"/>
    <property type="gene ID" value="Kaladp0024s0313.v1.1"/>
</dbReference>
<keyword evidence="1" id="KW-0507">mRNA processing</keyword>
<sequence>MGADDRTFKVNFSTDGIERLRNEVTEKLKEFMGDYTDDTLVEYVIVLLRNGRTKDEAMNELNVFLGDEDSCSFVTWLWDHLSTKLDSYVHSDDSYLKVEAKQKAVPRDLGTSQGLQNPERGPEKDRAGRIADKVEKISDNLDKKSAAKTPSNLRSEIGQTHFEEENRPKQDRTRRSISPRPSLNRKRNRLDDRHRSERNTGSLAIVNPSSRLLQFAVREAVGTAGVTNKTVEPNSKRLRSVVATSAIDDNRRRLRSVATVSSVPEYLMDENAFESGIMANEGY</sequence>
<dbReference type="Pfam" id="PF01480">
    <property type="entry name" value="PWI"/>
    <property type="match status" value="1"/>
</dbReference>
<reference evidence="4" key="1">
    <citation type="submission" date="2021-01" db="UniProtKB">
        <authorList>
            <consortium name="EnsemblPlants"/>
        </authorList>
    </citation>
    <scope>IDENTIFICATION</scope>
</reference>
<evidence type="ECO:0000259" key="3">
    <source>
        <dbReference type="Pfam" id="PF01480"/>
    </source>
</evidence>
<dbReference type="GO" id="GO:0005634">
    <property type="term" value="C:nucleus"/>
    <property type="evidence" value="ECO:0007669"/>
    <property type="project" value="TreeGrafter"/>
</dbReference>
<dbReference type="PANTHER" id="PTHR14738">
    <property type="entry name" value="ZINC FINGER CCCH DOMAIN-CONTAINING PROTEIN 14"/>
    <property type="match status" value="1"/>
</dbReference>
<dbReference type="AlphaFoldDB" id="A0A7N0T6U8"/>
<dbReference type="GO" id="GO:0008143">
    <property type="term" value="F:poly(A) binding"/>
    <property type="evidence" value="ECO:0007669"/>
    <property type="project" value="InterPro"/>
</dbReference>
<accession>A0A7N0T6U8</accession>
<dbReference type="InterPro" id="IPR036483">
    <property type="entry name" value="PWI_dom_sf"/>
</dbReference>
<dbReference type="GO" id="GO:0043488">
    <property type="term" value="P:regulation of mRNA stability"/>
    <property type="evidence" value="ECO:0007669"/>
    <property type="project" value="InterPro"/>
</dbReference>
<organism evidence="4 5">
    <name type="scientific">Kalanchoe fedtschenkoi</name>
    <name type="common">Lavender scallops</name>
    <name type="synonym">South American air plant</name>
    <dbReference type="NCBI Taxonomy" id="63787"/>
    <lineage>
        <taxon>Eukaryota</taxon>
        <taxon>Viridiplantae</taxon>
        <taxon>Streptophyta</taxon>
        <taxon>Embryophyta</taxon>
        <taxon>Tracheophyta</taxon>
        <taxon>Spermatophyta</taxon>
        <taxon>Magnoliopsida</taxon>
        <taxon>eudicotyledons</taxon>
        <taxon>Gunneridae</taxon>
        <taxon>Pentapetalae</taxon>
        <taxon>Saxifragales</taxon>
        <taxon>Crassulaceae</taxon>
        <taxon>Kalanchoe</taxon>
    </lineage>
</organism>
<dbReference type="PANTHER" id="PTHR14738:SF32">
    <property type="entry name" value="RNA BINDING (RRM_RBD_RNP MOTIFS) FAMILY PROTEIN"/>
    <property type="match status" value="1"/>
</dbReference>
<evidence type="ECO:0000256" key="1">
    <source>
        <dbReference type="ARBA" id="ARBA00022664"/>
    </source>
</evidence>
<evidence type="ECO:0000313" key="4">
    <source>
        <dbReference type="EnsemblPlants" id="Kaladp0024s0313.1.v1.1"/>
    </source>
</evidence>
<dbReference type="InterPro" id="IPR002483">
    <property type="entry name" value="PWI_dom"/>
</dbReference>
<feature type="compositionally biased region" description="Basic and acidic residues" evidence="2">
    <location>
        <begin position="189"/>
        <end position="198"/>
    </location>
</feature>
<keyword evidence="5" id="KW-1185">Reference proteome</keyword>
<protein>
    <recommendedName>
        <fullName evidence="3">PWI domain-containing protein</fullName>
    </recommendedName>
</protein>
<dbReference type="SUPFAM" id="SSF101233">
    <property type="entry name" value="PWI domain"/>
    <property type="match status" value="1"/>
</dbReference>
<feature type="compositionally biased region" description="Basic and acidic residues" evidence="2">
    <location>
        <begin position="120"/>
        <end position="145"/>
    </location>
</feature>
<dbReference type="Gene3D" id="1.20.1390.10">
    <property type="entry name" value="PWI domain"/>
    <property type="match status" value="1"/>
</dbReference>
<name>A0A7N0T6U8_KALFE</name>
<feature type="compositionally biased region" description="Basic and acidic residues" evidence="2">
    <location>
        <begin position="161"/>
        <end position="174"/>
    </location>
</feature>
<dbReference type="Gramene" id="Kaladp0024s0313.1.v1.1">
    <property type="protein sequence ID" value="Kaladp0024s0313.1.v1.1"/>
    <property type="gene ID" value="Kaladp0024s0313.v1.1"/>
</dbReference>
<dbReference type="Proteomes" id="UP000594263">
    <property type="component" value="Unplaced"/>
</dbReference>
<dbReference type="GO" id="GO:0006397">
    <property type="term" value="P:mRNA processing"/>
    <property type="evidence" value="ECO:0007669"/>
    <property type="project" value="UniProtKB-KW"/>
</dbReference>
<dbReference type="InterPro" id="IPR040366">
    <property type="entry name" value="Nab2/ZC3H14"/>
</dbReference>
<feature type="domain" description="PWI" evidence="3">
    <location>
        <begin position="24"/>
        <end position="83"/>
    </location>
</feature>
<dbReference type="GO" id="GO:0005737">
    <property type="term" value="C:cytoplasm"/>
    <property type="evidence" value="ECO:0007669"/>
    <property type="project" value="TreeGrafter"/>
</dbReference>
<feature type="region of interest" description="Disordered" evidence="2">
    <location>
        <begin position="103"/>
        <end position="202"/>
    </location>
</feature>
<evidence type="ECO:0000256" key="2">
    <source>
        <dbReference type="SAM" id="MobiDB-lite"/>
    </source>
</evidence>
<proteinExistence type="predicted"/>